<evidence type="ECO:0000313" key="2">
    <source>
        <dbReference type="Proteomes" id="UP000265520"/>
    </source>
</evidence>
<dbReference type="Proteomes" id="UP000265520">
    <property type="component" value="Unassembled WGS sequence"/>
</dbReference>
<sequence>MTVITVCDSWHRAREVVEMNPPFDV</sequence>
<organism evidence="1 2">
    <name type="scientific">Trifolium medium</name>
    <dbReference type="NCBI Taxonomy" id="97028"/>
    <lineage>
        <taxon>Eukaryota</taxon>
        <taxon>Viridiplantae</taxon>
        <taxon>Streptophyta</taxon>
        <taxon>Embryophyta</taxon>
        <taxon>Tracheophyta</taxon>
        <taxon>Spermatophyta</taxon>
        <taxon>Magnoliopsida</taxon>
        <taxon>eudicotyledons</taxon>
        <taxon>Gunneridae</taxon>
        <taxon>Pentapetalae</taxon>
        <taxon>rosids</taxon>
        <taxon>fabids</taxon>
        <taxon>Fabales</taxon>
        <taxon>Fabaceae</taxon>
        <taxon>Papilionoideae</taxon>
        <taxon>50 kb inversion clade</taxon>
        <taxon>NPAAA clade</taxon>
        <taxon>Hologalegina</taxon>
        <taxon>IRL clade</taxon>
        <taxon>Trifolieae</taxon>
        <taxon>Trifolium</taxon>
    </lineage>
</organism>
<feature type="non-terminal residue" evidence="1">
    <location>
        <position position="25"/>
    </location>
</feature>
<accession>A0A392TDF4</accession>
<evidence type="ECO:0000313" key="1">
    <source>
        <dbReference type="EMBL" id="MCI59048.1"/>
    </source>
</evidence>
<dbReference type="EMBL" id="LXQA010556262">
    <property type="protein sequence ID" value="MCI59048.1"/>
    <property type="molecule type" value="Genomic_DNA"/>
</dbReference>
<comment type="caution">
    <text evidence="1">The sequence shown here is derived from an EMBL/GenBank/DDBJ whole genome shotgun (WGS) entry which is preliminary data.</text>
</comment>
<proteinExistence type="predicted"/>
<protein>
    <submittedName>
        <fullName evidence="1">Uncharacterized protein</fullName>
    </submittedName>
</protein>
<keyword evidence="2" id="KW-1185">Reference proteome</keyword>
<reference evidence="1 2" key="1">
    <citation type="journal article" date="2018" name="Front. Plant Sci.">
        <title>Red Clover (Trifolium pratense) and Zigzag Clover (T. medium) - A Picture of Genomic Similarities and Differences.</title>
        <authorList>
            <person name="Dluhosova J."/>
            <person name="Istvanek J."/>
            <person name="Nedelnik J."/>
            <person name="Repkova J."/>
        </authorList>
    </citation>
    <scope>NUCLEOTIDE SEQUENCE [LARGE SCALE GENOMIC DNA]</scope>
    <source>
        <strain evidence="2">cv. 10/8</strain>
        <tissue evidence="1">Leaf</tissue>
    </source>
</reference>
<name>A0A392TDF4_9FABA</name>
<dbReference type="AlphaFoldDB" id="A0A392TDF4"/>